<name>A0A6J4VIL9_9BACT</name>
<feature type="compositionally biased region" description="Basic and acidic residues" evidence="1">
    <location>
        <begin position="129"/>
        <end position="140"/>
    </location>
</feature>
<feature type="compositionally biased region" description="Basic and acidic residues" evidence="1">
    <location>
        <begin position="46"/>
        <end position="63"/>
    </location>
</feature>
<feature type="non-terminal residue" evidence="2">
    <location>
        <position position="1"/>
    </location>
</feature>
<proteinExistence type="predicted"/>
<feature type="region of interest" description="Disordered" evidence="1">
    <location>
        <begin position="1"/>
        <end position="174"/>
    </location>
</feature>
<accession>A0A6J4VIL9</accession>
<protein>
    <submittedName>
        <fullName evidence="2">Mobile element protein</fullName>
    </submittedName>
</protein>
<dbReference type="EMBL" id="CADCWM010000764">
    <property type="protein sequence ID" value="CAA9579613.1"/>
    <property type="molecule type" value="Genomic_DNA"/>
</dbReference>
<organism evidence="2">
    <name type="scientific">uncultured Thermomicrobiales bacterium</name>
    <dbReference type="NCBI Taxonomy" id="1645740"/>
    <lineage>
        <taxon>Bacteria</taxon>
        <taxon>Pseudomonadati</taxon>
        <taxon>Thermomicrobiota</taxon>
        <taxon>Thermomicrobia</taxon>
        <taxon>Thermomicrobiales</taxon>
        <taxon>environmental samples</taxon>
    </lineage>
</organism>
<reference evidence="2" key="1">
    <citation type="submission" date="2020-02" db="EMBL/GenBank/DDBJ databases">
        <authorList>
            <person name="Meier V. D."/>
        </authorList>
    </citation>
    <scope>NUCLEOTIDE SEQUENCE</scope>
    <source>
        <strain evidence="2">AVDCRST_MAG88</strain>
    </source>
</reference>
<feature type="compositionally biased region" description="Low complexity" evidence="1">
    <location>
        <begin position="67"/>
        <end position="82"/>
    </location>
</feature>
<gene>
    <name evidence="2" type="ORF">AVDCRST_MAG88-3169</name>
</gene>
<sequence length="174" mass="18630">AHETTSLGASADGRRARGGGDGPALIRCLRPPPQSDHRRQPARRTRPADRPPPELRRADRPQRDPCLQPGGRRGAAQALLGGPPRPGGLHPGRGGAVARPLAPQPARLRAQDQPVDARPRRRGGAPAGLDRHPGDRRDGAGDAGALGRALAARQDLDHQPRPRVRTKKRARDRL</sequence>
<dbReference type="AlphaFoldDB" id="A0A6J4VIL9"/>
<feature type="compositionally biased region" description="Low complexity" evidence="1">
    <location>
        <begin position="143"/>
        <end position="153"/>
    </location>
</feature>
<evidence type="ECO:0000256" key="1">
    <source>
        <dbReference type="SAM" id="MobiDB-lite"/>
    </source>
</evidence>
<feature type="non-terminal residue" evidence="2">
    <location>
        <position position="174"/>
    </location>
</feature>
<evidence type="ECO:0000313" key="2">
    <source>
        <dbReference type="EMBL" id="CAA9579613.1"/>
    </source>
</evidence>
<feature type="compositionally biased region" description="Basic residues" evidence="1">
    <location>
        <begin position="161"/>
        <end position="174"/>
    </location>
</feature>